<dbReference type="PROSITE" id="PS50889">
    <property type="entry name" value="S4"/>
    <property type="match status" value="1"/>
</dbReference>
<feature type="domain" description="RNA-binding S4" evidence="8">
    <location>
        <begin position="1"/>
        <end position="62"/>
    </location>
</feature>
<dbReference type="SUPFAM" id="SSF55120">
    <property type="entry name" value="Pseudouridine synthase"/>
    <property type="match status" value="1"/>
</dbReference>
<dbReference type="EC" id="5.4.99.-" evidence="7"/>
<evidence type="ECO:0000313" key="9">
    <source>
        <dbReference type="EMBL" id="RUO22950.1"/>
    </source>
</evidence>
<evidence type="ECO:0000256" key="2">
    <source>
        <dbReference type="ARBA" id="ARBA00022884"/>
    </source>
</evidence>
<dbReference type="GO" id="GO:0160136">
    <property type="term" value="F:16S rRNA pseudouridine(516) synthase activity"/>
    <property type="evidence" value="ECO:0007669"/>
    <property type="project" value="UniProtKB-EC"/>
</dbReference>
<dbReference type="EMBL" id="PIPL01000004">
    <property type="protein sequence ID" value="RUO22950.1"/>
    <property type="molecule type" value="Genomic_DNA"/>
</dbReference>
<evidence type="ECO:0000256" key="6">
    <source>
        <dbReference type="PROSITE-ProRule" id="PRU00182"/>
    </source>
</evidence>
<dbReference type="Gene3D" id="3.30.70.580">
    <property type="entry name" value="Pseudouridine synthase I, catalytic domain, N-terminal subdomain"/>
    <property type="match status" value="1"/>
</dbReference>
<dbReference type="PANTHER" id="PTHR47683:SF4">
    <property type="entry name" value="PSEUDOURIDINE SYNTHASE"/>
    <property type="match status" value="1"/>
</dbReference>
<name>A0A432W148_9GAMM</name>
<dbReference type="Pfam" id="PF00849">
    <property type="entry name" value="PseudoU_synth_2"/>
    <property type="match status" value="1"/>
</dbReference>
<reference evidence="9 10" key="1">
    <citation type="journal article" date="2011" name="Front. Microbiol.">
        <title>Genomic signatures of strain selection and enhancement in Bacillus atrophaeus var. globigii, a historical biowarfare simulant.</title>
        <authorList>
            <person name="Gibbons H.S."/>
            <person name="Broomall S.M."/>
            <person name="McNew L.A."/>
            <person name="Daligault H."/>
            <person name="Chapman C."/>
            <person name="Bruce D."/>
            <person name="Karavis M."/>
            <person name="Krepps M."/>
            <person name="McGregor P.A."/>
            <person name="Hong C."/>
            <person name="Park K.H."/>
            <person name="Akmal A."/>
            <person name="Feldman A."/>
            <person name="Lin J.S."/>
            <person name="Chang W.E."/>
            <person name="Higgs B.W."/>
            <person name="Demirev P."/>
            <person name="Lindquist J."/>
            <person name="Liem A."/>
            <person name="Fochler E."/>
            <person name="Read T.D."/>
            <person name="Tapia R."/>
            <person name="Johnson S."/>
            <person name="Bishop-Lilly K.A."/>
            <person name="Detter C."/>
            <person name="Han C."/>
            <person name="Sozhamannan S."/>
            <person name="Rosenzweig C.N."/>
            <person name="Skowronski E.W."/>
        </authorList>
    </citation>
    <scope>NUCLEOTIDE SEQUENCE [LARGE SCALE GENOMIC DNA]</scope>
    <source>
        <strain evidence="9 10">MLST1</strain>
    </source>
</reference>
<organism evidence="9 10">
    <name type="scientific">Aliidiomarina minuta</name>
    <dbReference type="NCBI Taxonomy" id="880057"/>
    <lineage>
        <taxon>Bacteria</taxon>
        <taxon>Pseudomonadati</taxon>
        <taxon>Pseudomonadota</taxon>
        <taxon>Gammaproteobacteria</taxon>
        <taxon>Alteromonadales</taxon>
        <taxon>Idiomarinaceae</taxon>
        <taxon>Aliidiomarina</taxon>
    </lineage>
</organism>
<sequence>MRLDKFVCAATGLSRKEARRVIRAGDVEVDGRVVKKAADTVSDEQVISWLSKPLELIGLRYLMFNKPADCVCATFDDLHTTVFSFIDEPKQQDLHTVGRLDADTTGLLLITDDGKWSHRITAPKSECAKTYRAQLAEAVTDEAAARLRRGILLRNEDVATKPADLEIITPTDVRLTIYEGRYHQVKRMFAATGNKVLALHREQVGGLSLDPQLEAGEYRALTKAEVALF</sequence>
<dbReference type="SMART" id="SM00363">
    <property type="entry name" value="S4"/>
    <property type="match status" value="1"/>
</dbReference>
<proteinExistence type="inferred from homology"/>
<dbReference type="GO" id="GO:0003723">
    <property type="term" value="F:RNA binding"/>
    <property type="evidence" value="ECO:0007669"/>
    <property type="project" value="UniProtKB-KW"/>
</dbReference>
<dbReference type="PANTHER" id="PTHR47683">
    <property type="entry name" value="PSEUDOURIDINE SYNTHASE FAMILY PROTEIN-RELATED"/>
    <property type="match status" value="1"/>
</dbReference>
<dbReference type="InterPro" id="IPR006145">
    <property type="entry name" value="PsdUridine_synth_RsuA/RluA"/>
</dbReference>
<evidence type="ECO:0000256" key="4">
    <source>
        <dbReference type="ARBA" id="ARBA00036749"/>
    </source>
</evidence>
<protein>
    <recommendedName>
        <fullName evidence="7">Pseudouridine synthase</fullName>
        <ecNumber evidence="7">5.4.99.-</ecNumber>
    </recommendedName>
</protein>
<dbReference type="NCBIfam" id="NF008097">
    <property type="entry name" value="PRK10839.1"/>
    <property type="match status" value="1"/>
</dbReference>
<dbReference type="InterPro" id="IPR036986">
    <property type="entry name" value="S4_RNA-bd_sf"/>
</dbReference>
<dbReference type="CDD" id="cd00165">
    <property type="entry name" value="S4"/>
    <property type="match status" value="1"/>
</dbReference>
<evidence type="ECO:0000256" key="1">
    <source>
        <dbReference type="ARBA" id="ARBA00008348"/>
    </source>
</evidence>
<comment type="catalytic activity">
    <reaction evidence="4">
        <text>uridine(516) in 16S rRNA = pseudouridine(516) in 16S rRNA</text>
        <dbReference type="Rhea" id="RHEA:38867"/>
        <dbReference type="Rhea" id="RHEA-COMP:10089"/>
        <dbReference type="Rhea" id="RHEA-COMP:10090"/>
        <dbReference type="ChEBI" id="CHEBI:65314"/>
        <dbReference type="ChEBI" id="CHEBI:65315"/>
        <dbReference type="EC" id="5.4.99.19"/>
    </reaction>
</comment>
<accession>A0A432W148</accession>
<dbReference type="GO" id="GO:0005829">
    <property type="term" value="C:cytosol"/>
    <property type="evidence" value="ECO:0007669"/>
    <property type="project" value="UniProtKB-ARBA"/>
</dbReference>
<evidence type="ECO:0000256" key="5">
    <source>
        <dbReference type="ARBA" id="ARBA00037590"/>
    </source>
</evidence>
<dbReference type="RefSeq" id="WP_126804591.1">
    <property type="nucleotide sequence ID" value="NZ_PIPL01000004.1"/>
</dbReference>
<dbReference type="OrthoDB" id="9807213at2"/>
<dbReference type="GO" id="GO:0000455">
    <property type="term" value="P:enzyme-directed rRNA pseudouridine synthesis"/>
    <property type="evidence" value="ECO:0007669"/>
    <property type="project" value="UniProtKB-ARBA"/>
</dbReference>
<dbReference type="PROSITE" id="PS01149">
    <property type="entry name" value="PSI_RSU"/>
    <property type="match status" value="1"/>
</dbReference>
<comment type="function">
    <text evidence="5">Responsible for synthesis of pseudouridine from uracil-516 in 16S ribosomal RNA.</text>
</comment>
<dbReference type="AlphaFoldDB" id="A0A432W148"/>
<keyword evidence="3 7" id="KW-0413">Isomerase</keyword>
<keyword evidence="2 6" id="KW-0694">RNA-binding</keyword>
<dbReference type="FunFam" id="3.30.70.1560:FF:000001">
    <property type="entry name" value="Pseudouridine synthase"/>
    <property type="match status" value="1"/>
</dbReference>
<dbReference type="Gene3D" id="3.10.290.10">
    <property type="entry name" value="RNA-binding S4 domain"/>
    <property type="match status" value="1"/>
</dbReference>
<dbReference type="InterPro" id="IPR000748">
    <property type="entry name" value="PsdUridine_synth_RsuA/RluB/E/F"/>
</dbReference>
<dbReference type="CDD" id="cd02553">
    <property type="entry name" value="PseudoU_synth_RsuA"/>
    <property type="match status" value="1"/>
</dbReference>
<dbReference type="InterPro" id="IPR002942">
    <property type="entry name" value="S4_RNA-bd"/>
</dbReference>
<gene>
    <name evidence="9" type="ORF">CWE09_13530</name>
</gene>
<dbReference type="Proteomes" id="UP000288293">
    <property type="component" value="Unassembled WGS sequence"/>
</dbReference>
<dbReference type="InterPro" id="IPR020103">
    <property type="entry name" value="PsdUridine_synth_cat_dom_sf"/>
</dbReference>
<dbReference type="InterPro" id="IPR018496">
    <property type="entry name" value="PsdUridine_synth_RsuA/RluB_CS"/>
</dbReference>
<comment type="caution">
    <text evidence="9">The sequence shown here is derived from an EMBL/GenBank/DDBJ whole genome shotgun (WGS) entry which is preliminary data.</text>
</comment>
<comment type="similarity">
    <text evidence="1 7">Belongs to the pseudouridine synthase RsuA family.</text>
</comment>
<dbReference type="Pfam" id="PF01479">
    <property type="entry name" value="S4"/>
    <property type="match status" value="1"/>
</dbReference>
<dbReference type="InterPro" id="IPR050343">
    <property type="entry name" value="RsuA_PseudoU_synthase"/>
</dbReference>
<evidence type="ECO:0000256" key="7">
    <source>
        <dbReference type="RuleBase" id="RU003887"/>
    </source>
</evidence>
<dbReference type="InterPro" id="IPR042092">
    <property type="entry name" value="PsdUridine_s_RsuA/RluB/E/F_cat"/>
</dbReference>
<dbReference type="NCBIfam" id="TIGR00093">
    <property type="entry name" value="pseudouridine synthase"/>
    <property type="match status" value="1"/>
</dbReference>
<dbReference type="Gene3D" id="3.30.70.1560">
    <property type="entry name" value="Alpha-L RNA-binding motif"/>
    <property type="match status" value="1"/>
</dbReference>
<evidence type="ECO:0000256" key="3">
    <source>
        <dbReference type="ARBA" id="ARBA00023235"/>
    </source>
</evidence>
<dbReference type="InterPro" id="IPR020094">
    <property type="entry name" value="TruA/RsuA/RluB/E/F_N"/>
</dbReference>
<evidence type="ECO:0000313" key="10">
    <source>
        <dbReference type="Proteomes" id="UP000288293"/>
    </source>
</evidence>
<keyword evidence="10" id="KW-1185">Reference proteome</keyword>
<evidence type="ECO:0000259" key="8">
    <source>
        <dbReference type="SMART" id="SM00363"/>
    </source>
</evidence>
<dbReference type="SUPFAM" id="SSF55174">
    <property type="entry name" value="Alpha-L RNA-binding motif"/>
    <property type="match status" value="1"/>
</dbReference>